<accession>A0A4Q1S9R9</accession>
<dbReference type="Gene3D" id="3.30.565.10">
    <property type="entry name" value="Histidine kinase-like ATPase, C-terminal domain"/>
    <property type="match status" value="1"/>
</dbReference>
<dbReference type="SMART" id="SM00388">
    <property type="entry name" value="HisKA"/>
    <property type="match status" value="1"/>
</dbReference>
<dbReference type="InterPro" id="IPR036890">
    <property type="entry name" value="HATPase_C_sf"/>
</dbReference>
<dbReference type="GO" id="GO:0000155">
    <property type="term" value="F:phosphorelay sensor kinase activity"/>
    <property type="evidence" value="ECO:0007669"/>
    <property type="project" value="InterPro"/>
</dbReference>
<dbReference type="SUPFAM" id="SSF158472">
    <property type="entry name" value="HAMP domain-like"/>
    <property type="match status" value="1"/>
</dbReference>
<dbReference type="RefSeq" id="WP_129209959.1">
    <property type="nucleotide sequence ID" value="NZ_BMGU01000002.1"/>
</dbReference>
<dbReference type="SMART" id="SM00304">
    <property type="entry name" value="HAMP"/>
    <property type="match status" value="1"/>
</dbReference>
<evidence type="ECO:0000313" key="15">
    <source>
        <dbReference type="Proteomes" id="UP000290253"/>
    </source>
</evidence>
<evidence type="ECO:0000256" key="11">
    <source>
        <dbReference type="SAM" id="Phobius"/>
    </source>
</evidence>
<keyword evidence="15" id="KW-1185">Reference proteome</keyword>
<dbReference type="GO" id="GO:0005886">
    <property type="term" value="C:plasma membrane"/>
    <property type="evidence" value="ECO:0007669"/>
    <property type="project" value="TreeGrafter"/>
</dbReference>
<dbReference type="InterPro" id="IPR004358">
    <property type="entry name" value="Sig_transdc_His_kin-like_C"/>
</dbReference>
<evidence type="ECO:0000256" key="4">
    <source>
        <dbReference type="ARBA" id="ARBA00022553"/>
    </source>
</evidence>
<dbReference type="SUPFAM" id="SSF47384">
    <property type="entry name" value="Homodimeric domain of signal transducing histidine kinase"/>
    <property type="match status" value="1"/>
</dbReference>
<dbReference type="Pfam" id="PF00512">
    <property type="entry name" value="HisKA"/>
    <property type="match status" value="1"/>
</dbReference>
<evidence type="ECO:0000256" key="3">
    <source>
        <dbReference type="ARBA" id="ARBA00012438"/>
    </source>
</evidence>
<organism evidence="14 15">
    <name type="scientific">Silvibacterium dinghuense</name>
    <dbReference type="NCBI Taxonomy" id="1560006"/>
    <lineage>
        <taxon>Bacteria</taxon>
        <taxon>Pseudomonadati</taxon>
        <taxon>Acidobacteriota</taxon>
        <taxon>Terriglobia</taxon>
        <taxon>Terriglobales</taxon>
        <taxon>Acidobacteriaceae</taxon>
        <taxon>Silvibacterium</taxon>
    </lineage>
</organism>
<dbReference type="SUPFAM" id="SSF55874">
    <property type="entry name" value="ATPase domain of HSP90 chaperone/DNA topoisomerase II/histidine kinase"/>
    <property type="match status" value="1"/>
</dbReference>
<evidence type="ECO:0000256" key="2">
    <source>
        <dbReference type="ARBA" id="ARBA00004141"/>
    </source>
</evidence>
<proteinExistence type="predicted"/>
<evidence type="ECO:0000256" key="8">
    <source>
        <dbReference type="ARBA" id="ARBA00022989"/>
    </source>
</evidence>
<sequence>MRSFFLQIFLSFWIIIVGIFIAVTVLTPQDDPGTWDEVRDAFDTSVDALANTAIAQYRADGCAGLAALGSAITLADSSGRAICAPPLEKPVADLLRQAHEEPHPVSLREQGWWVQARQVRIKSGEYYYFIQRIHDPQRPWWPHLPAVALPISIIVTFFFAYILTRPVRALRRAFRRFSAGDMDVRLPVAPSRWKDFGGADVRTLMIDFNHMADRIRELVEAQKLLIRDISHELRSPLARLQVALEIAREESPESSALMDRVSAEADRLNALIGETLRLSLLESLRQPPSDETFTLGDIFALLLPDMRFEAEARGTRVTYSSACDTLRLQGQSELLRRALENIIRNAIRYTPAGGVVEIAATCHMHPVTSSATPIWIEILIADRGPGIPEQYLSEIFRPFYRVDMAREGTTGGFGVGLAIAERAIHLHSGSIRVENRRGGGLTVFVRLPSLSPAQH</sequence>
<dbReference type="InterPro" id="IPR003660">
    <property type="entry name" value="HAMP_dom"/>
</dbReference>
<gene>
    <name evidence="14" type="ORF">ESZ00_18905</name>
</gene>
<feature type="transmembrane region" description="Helical" evidence="11">
    <location>
        <begin position="144"/>
        <end position="163"/>
    </location>
</feature>
<dbReference type="EMBL" id="SDMK01000005">
    <property type="protein sequence ID" value="RXS93416.1"/>
    <property type="molecule type" value="Genomic_DNA"/>
</dbReference>
<evidence type="ECO:0000256" key="5">
    <source>
        <dbReference type="ARBA" id="ARBA00022679"/>
    </source>
</evidence>
<reference evidence="14 15" key="1">
    <citation type="journal article" date="2016" name="Int. J. Syst. Evol. Microbiol.">
        <title>Acidipila dinghuensis sp. nov., an acidobacterium isolated from forest soil.</title>
        <authorList>
            <person name="Jiang Y.W."/>
            <person name="Wang J."/>
            <person name="Chen M.H."/>
            <person name="Lv Y.Y."/>
            <person name="Qiu L.H."/>
        </authorList>
    </citation>
    <scope>NUCLEOTIDE SEQUENCE [LARGE SCALE GENOMIC DNA]</scope>
    <source>
        <strain evidence="14 15">DHOF10</strain>
    </source>
</reference>
<keyword evidence="7" id="KW-0418">Kinase</keyword>
<dbReference type="AlphaFoldDB" id="A0A4Q1S9R9"/>
<evidence type="ECO:0000256" key="1">
    <source>
        <dbReference type="ARBA" id="ARBA00000085"/>
    </source>
</evidence>
<evidence type="ECO:0000256" key="6">
    <source>
        <dbReference type="ARBA" id="ARBA00022692"/>
    </source>
</evidence>
<dbReference type="Proteomes" id="UP000290253">
    <property type="component" value="Unassembled WGS sequence"/>
</dbReference>
<dbReference type="PANTHER" id="PTHR45436:SF15">
    <property type="entry name" value="SENSOR HISTIDINE KINASE CUSS"/>
    <property type="match status" value="1"/>
</dbReference>
<dbReference type="InterPro" id="IPR005467">
    <property type="entry name" value="His_kinase_dom"/>
</dbReference>
<keyword evidence="9" id="KW-0902">Two-component regulatory system</keyword>
<keyword evidence="8 11" id="KW-1133">Transmembrane helix</keyword>
<evidence type="ECO:0000259" key="12">
    <source>
        <dbReference type="PROSITE" id="PS50109"/>
    </source>
</evidence>
<dbReference type="SMART" id="SM00387">
    <property type="entry name" value="HATPase_c"/>
    <property type="match status" value="1"/>
</dbReference>
<dbReference type="PROSITE" id="PS50885">
    <property type="entry name" value="HAMP"/>
    <property type="match status" value="1"/>
</dbReference>
<keyword evidence="6 11" id="KW-0812">Transmembrane</keyword>
<dbReference type="PROSITE" id="PS50109">
    <property type="entry name" value="HIS_KIN"/>
    <property type="match status" value="1"/>
</dbReference>
<feature type="transmembrane region" description="Helical" evidence="11">
    <location>
        <begin position="5"/>
        <end position="26"/>
    </location>
</feature>
<evidence type="ECO:0000256" key="10">
    <source>
        <dbReference type="ARBA" id="ARBA00023136"/>
    </source>
</evidence>
<comment type="catalytic activity">
    <reaction evidence="1">
        <text>ATP + protein L-histidine = ADP + protein N-phospho-L-histidine.</text>
        <dbReference type="EC" id="2.7.13.3"/>
    </reaction>
</comment>
<dbReference type="EC" id="2.7.13.3" evidence="3"/>
<dbReference type="OrthoDB" id="9813151at2"/>
<dbReference type="Pfam" id="PF00672">
    <property type="entry name" value="HAMP"/>
    <property type="match status" value="1"/>
</dbReference>
<evidence type="ECO:0000256" key="7">
    <source>
        <dbReference type="ARBA" id="ARBA00022777"/>
    </source>
</evidence>
<comment type="subcellular location">
    <subcellularLocation>
        <location evidence="2">Membrane</location>
        <topology evidence="2">Multi-pass membrane protein</topology>
    </subcellularLocation>
</comment>
<keyword evidence="10 11" id="KW-0472">Membrane</keyword>
<name>A0A4Q1S9R9_9BACT</name>
<dbReference type="CDD" id="cd00082">
    <property type="entry name" value="HisKA"/>
    <property type="match status" value="1"/>
</dbReference>
<keyword evidence="5" id="KW-0808">Transferase</keyword>
<keyword evidence="4" id="KW-0597">Phosphoprotein</keyword>
<comment type="caution">
    <text evidence="14">The sequence shown here is derived from an EMBL/GenBank/DDBJ whole genome shotgun (WGS) entry which is preliminary data.</text>
</comment>
<dbReference type="InterPro" id="IPR036097">
    <property type="entry name" value="HisK_dim/P_sf"/>
</dbReference>
<dbReference type="InterPro" id="IPR003594">
    <property type="entry name" value="HATPase_dom"/>
</dbReference>
<protein>
    <recommendedName>
        <fullName evidence="3">histidine kinase</fullName>
        <ecNumber evidence="3">2.7.13.3</ecNumber>
    </recommendedName>
</protein>
<dbReference type="PRINTS" id="PR00344">
    <property type="entry name" value="BCTRLSENSOR"/>
</dbReference>
<feature type="domain" description="HAMP" evidence="13">
    <location>
        <begin position="161"/>
        <end position="220"/>
    </location>
</feature>
<feature type="domain" description="Histidine kinase" evidence="12">
    <location>
        <begin position="228"/>
        <end position="451"/>
    </location>
</feature>
<dbReference type="Gene3D" id="6.10.340.10">
    <property type="match status" value="1"/>
</dbReference>
<dbReference type="Pfam" id="PF02518">
    <property type="entry name" value="HATPase_c"/>
    <property type="match status" value="1"/>
</dbReference>
<dbReference type="InterPro" id="IPR050428">
    <property type="entry name" value="TCS_sensor_his_kinase"/>
</dbReference>
<evidence type="ECO:0000259" key="13">
    <source>
        <dbReference type="PROSITE" id="PS50885"/>
    </source>
</evidence>
<evidence type="ECO:0000313" key="14">
    <source>
        <dbReference type="EMBL" id="RXS93416.1"/>
    </source>
</evidence>
<dbReference type="Gene3D" id="1.10.287.130">
    <property type="match status" value="1"/>
</dbReference>
<evidence type="ECO:0000256" key="9">
    <source>
        <dbReference type="ARBA" id="ARBA00023012"/>
    </source>
</evidence>
<dbReference type="PANTHER" id="PTHR45436">
    <property type="entry name" value="SENSOR HISTIDINE KINASE YKOH"/>
    <property type="match status" value="1"/>
</dbReference>
<dbReference type="InterPro" id="IPR003661">
    <property type="entry name" value="HisK_dim/P_dom"/>
</dbReference>